<organism evidence="7 8">
    <name type="scientific">Ficus carica</name>
    <name type="common">Common fig</name>
    <dbReference type="NCBI Taxonomy" id="3494"/>
    <lineage>
        <taxon>Eukaryota</taxon>
        <taxon>Viridiplantae</taxon>
        <taxon>Streptophyta</taxon>
        <taxon>Embryophyta</taxon>
        <taxon>Tracheophyta</taxon>
        <taxon>Spermatophyta</taxon>
        <taxon>Magnoliopsida</taxon>
        <taxon>eudicotyledons</taxon>
        <taxon>Gunneridae</taxon>
        <taxon>Pentapetalae</taxon>
        <taxon>rosids</taxon>
        <taxon>fabids</taxon>
        <taxon>Rosales</taxon>
        <taxon>Moraceae</taxon>
        <taxon>Ficeae</taxon>
        <taxon>Ficus</taxon>
    </lineage>
</organism>
<accession>A0AA88A2M1</accession>
<dbReference type="InterPro" id="IPR005508">
    <property type="entry name" value="At2g31720-like"/>
</dbReference>
<feature type="compositionally biased region" description="Basic residues" evidence="6">
    <location>
        <begin position="96"/>
        <end position="107"/>
    </location>
</feature>
<protein>
    <recommendedName>
        <fullName evidence="9">B3 domain-containing protein</fullName>
    </recommendedName>
</protein>
<dbReference type="GO" id="GO:0005634">
    <property type="term" value="C:nucleus"/>
    <property type="evidence" value="ECO:0007669"/>
    <property type="project" value="UniProtKB-SubCell"/>
</dbReference>
<dbReference type="Proteomes" id="UP001187192">
    <property type="component" value="Unassembled WGS sequence"/>
</dbReference>
<dbReference type="GO" id="GO:0003677">
    <property type="term" value="F:DNA binding"/>
    <property type="evidence" value="ECO:0007669"/>
    <property type="project" value="UniProtKB-KW"/>
</dbReference>
<comment type="caution">
    <text evidence="7">The sequence shown here is derived from an EMBL/GenBank/DDBJ whole genome shotgun (WGS) entry which is preliminary data.</text>
</comment>
<sequence>MLAGVCSDVLDGKRALDEPPLPKINHKSVLEALKFAPASLDFPTKRRVTLGRHHCIIKEENVTINNIRPNNDLPVLPPEKRHDRSLKPFEEVKTEVKKKKRTKKSGKRGVIAGPDPAPPMPENLREMVVRDFDVCTVTFVIQKSLFQTDLEKGENRLSMTLKQIASDNFLTEEEKMTLARRRPDKRLEGIEVDFIEPDKHLSKTEMMLKKWDLRSSSSYVLSHNWHNVAERNKLKASDVVQIWFFRSRERKPCIALVNLGRESASSSSSVGKDVQWRTHCLASQAP</sequence>
<dbReference type="SUPFAM" id="SSF101936">
    <property type="entry name" value="DNA-binding pseudobarrel domain"/>
    <property type="match status" value="1"/>
</dbReference>
<evidence type="ECO:0000256" key="5">
    <source>
        <dbReference type="ARBA" id="ARBA00023242"/>
    </source>
</evidence>
<keyword evidence="2" id="KW-0805">Transcription regulation</keyword>
<gene>
    <name evidence="7" type="ORF">TIFTF001_012938</name>
</gene>
<dbReference type="Gramene" id="FCD_00019206-RA">
    <property type="protein sequence ID" value="FCD_00019206-RA:cds"/>
    <property type="gene ID" value="FCD_00019206"/>
</dbReference>
<evidence type="ECO:0000256" key="1">
    <source>
        <dbReference type="ARBA" id="ARBA00004123"/>
    </source>
</evidence>
<comment type="subcellular location">
    <subcellularLocation>
        <location evidence="1">Nucleus</location>
    </subcellularLocation>
</comment>
<proteinExistence type="predicted"/>
<evidence type="ECO:0000256" key="6">
    <source>
        <dbReference type="SAM" id="MobiDB-lite"/>
    </source>
</evidence>
<keyword evidence="5" id="KW-0539">Nucleus</keyword>
<evidence type="ECO:0000256" key="3">
    <source>
        <dbReference type="ARBA" id="ARBA00023125"/>
    </source>
</evidence>
<evidence type="ECO:0000313" key="7">
    <source>
        <dbReference type="EMBL" id="GMN43740.1"/>
    </source>
</evidence>
<dbReference type="Pfam" id="PF03754">
    <property type="entry name" value="At2g31720-like"/>
    <property type="match status" value="1"/>
</dbReference>
<keyword evidence="3" id="KW-0238">DNA-binding</keyword>
<dbReference type="InterPro" id="IPR015300">
    <property type="entry name" value="DNA-bd_pseudobarrel_sf"/>
</dbReference>
<name>A0AA88A2M1_FICCA</name>
<keyword evidence="4" id="KW-0804">Transcription</keyword>
<feature type="region of interest" description="Disordered" evidence="6">
    <location>
        <begin position="93"/>
        <end position="121"/>
    </location>
</feature>
<dbReference type="AlphaFoldDB" id="A0AA88A2M1"/>
<evidence type="ECO:0008006" key="9">
    <source>
        <dbReference type="Google" id="ProtNLM"/>
    </source>
</evidence>
<evidence type="ECO:0000256" key="4">
    <source>
        <dbReference type="ARBA" id="ARBA00023163"/>
    </source>
</evidence>
<dbReference type="EMBL" id="BTGU01000017">
    <property type="protein sequence ID" value="GMN43740.1"/>
    <property type="molecule type" value="Genomic_DNA"/>
</dbReference>
<evidence type="ECO:0000256" key="2">
    <source>
        <dbReference type="ARBA" id="ARBA00023015"/>
    </source>
</evidence>
<reference evidence="7" key="1">
    <citation type="submission" date="2023-07" db="EMBL/GenBank/DDBJ databases">
        <title>draft genome sequence of fig (Ficus carica).</title>
        <authorList>
            <person name="Takahashi T."/>
            <person name="Nishimura K."/>
        </authorList>
    </citation>
    <scope>NUCLEOTIDE SEQUENCE</scope>
</reference>
<dbReference type="PANTHER" id="PTHR31541:SF25">
    <property type="entry name" value="GAMMA-GLIADIN B"/>
    <property type="match status" value="1"/>
</dbReference>
<dbReference type="Gene3D" id="2.40.330.10">
    <property type="entry name" value="DNA-binding pseudobarrel domain"/>
    <property type="match status" value="1"/>
</dbReference>
<evidence type="ECO:0000313" key="8">
    <source>
        <dbReference type="Proteomes" id="UP001187192"/>
    </source>
</evidence>
<keyword evidence="8" id="KW-1185">Reference proteome</keyword>
<dbReference type="PANTHER" id="PTHR31541">
    <property type="entry name" value="B3 DOMAIN PLANT PROTEIN-RELATED"/>
    <property type="match status" value="1"/>
</dbReference>